<protein>
    <submittedName>
        <fullName evidence="1">Uncharacterized protein</fullName>
    </submittedName>
</protein>
<name>A0AAE9VWI5_9CAUD</name>
<accession>A0AAE9VWI5</accession>
<organism evidence="1 2">
    <name type="scientific">Pseudomonas phage PSV3</name>
    <dbReference type="NCBI Taxonomy" id="3003632"/>
    <lineage>
        <taxon>Viruses</taxon>
        <taxon>Duplodnaviria</taxon>
        <taxon>Heunggongvirae</taxon>
        <taxon>Uroviricota</taxon>
        <taxon>Caudoviricetes</taxon>
        <taxon>Jondennisvirinae</taxon>
        <taxon>Septimatrevirus</taxon>
    </lineage>
</organism>
<sequence length="106" mass="12805">MFDGKKQLRRKAHSFRQAFDFVRRSFFFVHLRQNRPVVEEYVSVRAKRLNRANAVVKIVGNRPRIQTVNFENDLIIRVTFAVKLRFDKRPVFEIERCRRRRKAEAG</sequence>
<dbReference type="EMBL" id="OP712479">
    <property type="protein sequence ID" value="WBF77022.1"/>
    <property type="molecule type" value="Genomic_DNA"/>
</dbReference>
<keyword evidence="2" id="KW-1185">Reference proteome</keyword>
<gene>
    <name evidence="1" type="ORF">PSV3_00321</name>
</gene>
<dbReference type="Proteomes" id="UP001212163">
    <property type="component" value="Segment"/>
</dbReference>
<evidence type="ECO:0000313" key="2">
    <source>
        <dbReference type="Proteomes" id="UP001212163"/>
    </source>
</evidence>
<evidence type="ECO:0000313" key="1">
    <source>
        <dbReference type="EMBL" id="WBF77022.1"/>
    </source>
</evidence>
<proteinExistence type="predicted"/>
<reference evidence="1 2" key="1">
    <citation type="submission" date="2022-10" db="EMBL/GenBank/DDBJ databases">
        <authorList>
            <person name="Li J.H."/>
            <person name="Ding Y.F."/>
            <person name="Wei Y.L."/>
        </authorList>
    </citation>
    <scope>NUCLEOTIDE SEQUENCE [LARGE SCALE GENOMIC DNA]</scope>
</reference>